<dbReference type="PANTHER" id="PTHR34614:SF2">
    <property type="entry name" value="TRANSPOSASE IS4-LIKE DOMAIN-CONTAINING PROTEIN"/>
    <property type="match status" value="1"/>
</dbReference>
<feature type="domain" description="Transposase IS4-like" evidence="1">
    <location>
        <begin position="261"/>
        <end position="535"/>
    </location>
</feature>
<dbReference type="Proteomes" id="UP000323567">
    <property type="component" value="Unassembled WGS sequence"/>
</dbReference>
<dbReference type="EMBL" id="VVXK01000050">
    <property type="protein sequence ID" value="KAA2363826.1"/>
    <property type="molecule type" value="Genomic_DNA"/>
</dbReference>
<sequence>MYLVIRGDRLYEGYSIVYTTKSGKKSTKGCIGKALGSKSELLAKDPLALEKLRAELKKKSAPNQATERTKQLLEEIPKKRPCLPYAGEPVLCYANYILKPIWNETLKLKALIRYQQSKTDIEFDAEALLWQTIVNRIVSPSSHLKHYRSQTNWLGNSLAETNLKSLYRMLSFAARIRKPILRGLNKALNQAMPRDLSVVFYDVTNTWFETVWDDEHQWAMEVEKQLSALPSEAALEEKRQLIEKLERNRTSSLRMRGPSKECRKDPIVSIAMVVDRDGIPIDFRVYPGNSSEKTTMKCSIDELAKTYKITNAVVVADNGLNTNANLSRLVKENQGFLLAHSLSKAKQSSVDEWLKDTGWEWDKEKERKIKIIPSSLVDEDGVVQTDYRMVIGWSEKRYREDMFKIEMHEQGAREAVAHHAKLPLAAFGWKKYIETGKNKAQKINEKKLAKDKKLAGYYAYLFKDSREFDKEWVELPPKEKKELSGWEIIEQYKKQAQIEQCFRIMKTNFNLRPMYVYTDEHIEAQVLICVLALILLRILSKKLKLAGHPMTTEQILAALNTAKLSVQLDKEQPALYRPLRQILRRPQDDDPHAPIHLYEETDLSRIMNCVDLTPLPPVADKNELAHCLKTRFDTDKEALGAVYQI</sequence>
<proteinExistence type="predicted"/>
<dbReference type="PANTHER" id="PTHR34614">
    <property type="match status" value="1"/>
</dbReference>
<dbReference type="InterPro" id="IPR047654">
    <property type="entry name" value="IS1634_transpos"/>
</dbReference>
<evidence type="ECO:0000313" key="3">
    <source>
        <dbReference type="Proteomes" id="UP000323567"/>
    </source>
</evidence>
<dbReference type="InterPro" id="IPR002559">
    <property type="entry name" value="Transposase_11"/>
</dbReference>
<protein>
    <submittedName>
        <fullName evidence="2">IS1634 family transposase</fullName>
    </submittedName>
</protein>
<dbReference type="GO" id="GO:0003677">
    <property type="term" value="F:DNA binding"/>
    <property type="evidence" value="ECO:0007669"/>
    <property type="project" value="InterPro"/>
</dbReference>
<dbReference type="Pfam" id="PF01609">
    <property type="entry name" value="DDE_Tnp_1"/>
    <property type="match status" value="1"/>
</dbReference>
<dbReference type="NCBIfam" id="NF033559">
    <property type="entry name" value="transpos_IS1634"/>
    <property type="match status" value="1"/>
</dbReference>
<dbReference type="AlphaFoldDB" id="A0A5B3FRN0"/>
<evidence type="ECO:0000313" key="2">
    <source>
        <dbReference type="EMBL" id="KAA2363826.1"/>
    </source>
</evidence>
<name>A0A5B3FRN0_9BACT</name>
<dbReference type="GO" id="GO:0004803">
    <property type="term" value="F:transposase activity"/>
    <property type="evidence" value="ECO:0007669"/>
    <property type="project" value="InterPro"/>
</dbReference>
<accession>A0A5B3FRN0</accession>
<evidence type="ECO:0000259" key="1">
    <source>
        <dbReference type="Pfam" id="PF01609"/>
    </source>
</evidence>
<dbReference type="InterPro" id="IPR012337">
    <property type="entry name" value="RNaseH-like_sf"/>
</dbReference>
<dbReference type="SUPFAM" id="SSF53098">
    <property type="entry name" value="Ribonuclease H-like"/>
    <property type="match status" value="1"/>
</dbReference>
<dbReference type="GO" id="GO:0006313">
    <property type="term" value="P:DNA transposition"/>
    <property type="evidence" value="ECO:0007669"/>
    <property type="project" value="InterPro"/>
</dbReference>
<organism evidence="2 3">
    <name type="scientific">Alistipes shahii</name>
    <dbReference type="NCBI Taxonomy" id="328814"/>
    <lineage>
        <taxon>Bacteria</taxon>
        <taxon>Pseudomonadati</taxon>
        <taxon>Bacteroidota</taxon>
        <taxon>Bacteroidia</taxon>
        <taxon>Bacteroidales</taxon>
        <taxon>Rikenellaceae</taxon>
        <taxon>Alistipes</taxon>
    </lineage>
</organism>
<reference evidence="2 3" key="1">
    <citation type="journal article" date="2019" name="Nat. Med.">
        <title>A library of human gut bacterial isolates paired with longitudinal multiomics data enables mechanistic microbiome research.</title>
        <authorList>
            <person name="Poyet M."/>
            <person name="Groussin M."/>
            <person name="Gibbons S.M."/>
            <person name="Avila-Pacheco J."/>
            <person name="Jiang X."/>
            <person name="Kearney S.M."/>
            <person name="Perrotta A.R."/>
            <person name="Berdy B."/>
            <person name="Zhao S."/>
            <person name="Lieberman T.D."/>
            <person name="Swanson P.K."/>
            <person name="Smith M."/>
            <person name="Roesemann S."/>
            <person name="Alexander J.E."/>
            <person name="Rich S.A."/>
            <person name="Livny J."/>
            <person name="Vlamakis H."/>
            <person name="Clish C."/>
            <person name="Bullock K."/>
            <person name="Deik A."/>
            <person name="Scott J."/>
            <person name="Pierce K.A."/>
            <person name="Xavier R.J."/>
            <person name="Alm E.J."/>
        </authorList>
    </citation>
    <scope>NUCLEOTIDE SEQUENCE [LARGE SCALE GENOMIC DNA]</scope>
    <source>
        <strain evidence="2 3">BIOML-A2</strain>
    </source>
</reference>
<gene>
    <name evidence="2" type="ORF">F2Y13_15810</name>
</gene>
<comment type="caution">
    <text evidence="2">The sequence shown here is derived from an EMBL/GenBank/DDBJ whole genome shotgun (WGS) entry which is preliminary data.</text>
</comment>